<protein>
    <submittedName>
        <fullName evidence="3">Leucine-rich repeat receptor-like kinase protein FLORAL ORGAN NUMBER1</fullName>
    </submittedName>
</protein>
<dbReference type="Proteomes" id="UP000189703">
    <property type="component" value="Unplaced"/>
</dbReference>
<reference evidence="3" key="1">
    <citation type="submission" date="2025-08" db="UniProtKB">
        <authorList>
            <consortium name="RefSeq"/>
        </authorList>
    </citation>
    <scope>IDENTIFICATION</scope>
</reference>
<keyword evidence="2" id="KW-1185">Reference proteome</keyword>
<evidence type="ECO:0000313" key="3">
    <source>
        <dbReference type="RefSeq" id="XP_010251096.1"/>
    </source>
</evidence>
<dbReference type="KEGG" id="nnu:104593105"/>
<dbReference type="AlphaFoldDB" id="A0A1U7ZQU0"/>
<accession>A0A1U7ZQU0</accession>
<evidence type="ECO:0000313" key="2">
    <source>
        <dbReference type="Proteomes" id="UP000189703"/>
    </source>
</evidence>
<dbReference type="STRING" id="4432.A0A1U7ZQU0"/>
<sequence length="161" mass="17403">MQVMRDTVSNIADTAIARVDKTKEQVSRMIGTGDNQQQLGDSNRGGSGRNAGDTGLASEDDGLGAWFAGNEANAGWSNTGGECRVFVLLGLVAAALKLKSYQKKCRESKVWKLTPFQKLDFKVETFECLKKENIIRKGGIGIVYRGSMPDGVDVANVSKKN</sequence>
<gene>
    <name evidence="3" type="primary">LOC104593105</name>
</gene>
<dbReference type="OrthoDB" id="1749670at2759"/>
<dbReference type="GeneID" id="104593105"/>
<dbReference type="RefSeq" id="XP_010251096.1">
    <property type="nucleotide sequence ID" value="XM_010252794.2"/>
</dbReference>
<proteinExistence type="predicted"/>
<feature type="region of interest" description="Disordered" evidence="1">
    <location>
        <begin position="26"/>
        <end position="54"/>
    </location>
</feature>
<organism evidence="2 3">
    <name type="scientific">Nelumbo nucifera</name>
    <name type="common">Sacred lotus</name>
    <dbReference type="NCBI Taxonomy" id="4432"/>
    <lineage>
        <taxon>Eukaryota</taxon>
        <taxon>Viridiplantae</taxon>
        <taxon>Streptophyta</taxon>
        <taxon>Embryophyta</taxon>
        <taxon>Tracheophyta</taxon>
        <taxon>Spermatophyta</taxon>
        <taxon>Magnoliopsida</taxon>
        <taxon>Proteales</taxon>
        <taxon>Nelumbonaceae</taxon>
        <taxon>Nelumbo</taxon>
    </lineage>
</organism>
<dbReference type="InParanoid" id="A0A1U7ZQU0"/>
<evidence type="ECO:0000256" key="1">
    <source>
        <dbReference type="SAM" id="MobiDB-lite"/>
    </source>
</evidence>
<name>A0A1U7ZQU0_NELNU</name>